<dbReference type="RefSeq" id="WP_322425665.1">
    <property type="nucleotide sequence ID" value="NZ_JAXQPW010000008.1"/>
</dbReference>
<protein>
    <submittedName>
        <fullName evidence="3">DUF6605 domain-containing protein</fullName>
    </submittedName>
</protein>
<reference evidence="3 4" key="1">
    <citation type="submission" date="2023-11" db="EMBL/GenBank/DDBJ databases">
        <title>Novel species in genus Nocardioides.</title>
        <authorList>
            <person name="Zhou H."/>
        </authorList>
    </citation>
    <scope>NUCLEOTIDE SEQUENCE [LARGE SCALE GENOMIC DNA]</scope>
    <source>
        <strain evidence="3 4">S-58</strain>
    </source>
</reference>
<name>A0ABU5KGH1_9ACTN</name>
<evidence type="ECO:0000256" key="1">
    <source>
        <dbReference type="SAM" id="MobiDB-lite"/>
    </source>
</evidence>
<gene>
    <name evidence="3" type="ORF">SFC79_19885</name>
</gene>
<proteinExistence type="predicted"/>
<organism evidence="3 4">
    <name type="scientific">Nocardioides renjunii</name>
    <dbReference type="NCBI Taxonomy" id="3095075"/>
    <lineage>
        <taxon>Bacteria</taxon>
        <taxon>Bacillati</taxon>
        <taxon>Actinomycetota</taxon>
        <taxon>Actinomycetes</taxon>
        <taxon>Propionibacteriales</taxon>
        <taxon>Nocardioidaceae</taxon>
        <taxon>Nocardioides</taxon>
    </lineage>
</organism>
<dbReference type="Pfam" id="PF20254">
    <property type="entry name" value="DMFA2_C"/>
    <property type="match status" value="1"/>
</dbReference>
<dbReference type="Proteomes" id="UP001291999">
    <property type="component" value="Unassembled WGS sequence"/>
</dbReference>
<evidence type="ECO:0000259" key="2">
    <source>
        <dbReference type="Pfam" id="PF20254"/>
    </source>
</evidence>
<evidence type="ECO:0000313" key="4">
    <source>
        <dbReference type="Proteomes" id="UP001291999"/>
    </source>
</evidence>
<dbReference type="PROSITE" id="PS51257">
    <property type="entry name" value="PROKAR_LIPOPROTEIN"/>
    <property type="match status" value="1"/>
</dbReference>
<keyword evidence="4" id="KW-1185">Reference proteome</keyword>
<feature type="compositionally biased region" description="Basic and acidic residues" evidence="1">
    <location>
        <begin position="355"/>
        <end position="366"/>
    </location>
</feature>
<dbReference type="InterPro" id="IPR046540">
    <property type="entry name" value="DMFA2_C"/>
</dbReference>
<sequence>MRARGTTGAGPASVLACLLVGLAGLAGCEAGRGSVAVGGGQPSATGGASPRVEAQEPRTAPPQPRGSEGWRMRRPAEHGEVAAYTTHAGGEPGTLVGLKVSTTEGGYEVSAWRIGSYAGGTSAFVWESGFRVGRLQPAPRFAPASTRTVVAPWTRDLTVDTTTWEPGLHVFRLRTDTGWETQVPYVVTSPSAAGTVALVAPVTTWQAYNTWGGYSLYTGANGDTRSHAVSFDRPYQGMGSVNDYRLAAIPVVVRAEATGVPLSYFTNVDLHTTPRALQGARGYVSMGHDEYWTTTMRDVVLDARAAGTNLAFLGANTMYWRVRLLARGSVPARVMVGYRHDAHADPVRPTGSEDTTARFRDPPVPRPEHDLVGMQYECYPVDTDYVVASPGWWGFRGTGVRRGDRVAGLVGGEADRVYPDERLPRPMQVLSHSPYACRGVATSAQSVYYTAPSGAGVFSAGTLRWGCAMVDRCERRLGAATRRFTQTVTGTLVREFARGPVGERHPARDNVADFDLPLANTVPAS</sequence>
<feature type="domain" description="N,N-dimethylformamidase beta subunit-like C-terminal" evidence="2">
    <location>
        <begin position="109"/>
        <end position="472"/>
    </location>
</feature>
<evidence type="ECO:0000313" key="3">
    <source>
        <dbReference type="EMBL" id="MDZ5664047.1"/>
    </source>
</evidence>
<feature type="region of interest" description="Disordered" evidence="1">
    <location>
        <begin position="345"/>
        <end position="366"/>
    </location>
</feature>
<comment type="caution">
    <text evidence="3">The sequence shown here is derived from an EMBL/GenBank/DDBJ whole genome shotgun (WGS) entry which is preliminary data.</text>
</comment>
<accession>A0ABU5KGH1</accession>
<feature type="region of interest" description="Disordered" evidence="1">
    <location>
        <begin position="38"/>
        <end position="71"/>
    </location>
</feature>
<dbReference type="EMBL" id="JAXQPW010000008">
    <property type="protein sequence ID" value="MDZ5664047.1"/>
    <property type="molecule type" value="Genomic_DNA"/>
</dbReference>